<feature type="domain" description="Acetyl xylan esterase" evidence="1">
    <location>
        <begin position="119"/>
        <end position="267"/>
    </location>
</feature>
<dbReference type="AlphaFoldDB" id="A0A6I6JUE2"/>
<gene>
    <name evidence="2" type="ORF">GM418_21515</name>
</gene>
<evidence type="ECO:0000313" key="2">
    <source>
        <dbReference type="EMBL" id="QGY46151.1"/>
    </source>
</evidence>
<dbReference type="SUPFAM" id="SSF53474">
    <property type="entry name" value="alpha/beta-Hydrolases"/>
    <property type="match status" value="2"/>
</dbReference>
<protein>
    <recommendedName>
        <fullName evidence="1">Acetyl xylan esterase domain-containing protein</fullName>
    </recommendedName>
</protein>
<reference evidence="2 3" key="1">
    <citation type="submission" date="2019-11" db="EMBL/GenBank/DDBJ databases">
        <authorList>
            <person name="Zheng R.K."/>
            <person name="Sun C.M."/>
        </authorList>
    </citation>
    <scope>NUCLEOTIDE SEQUENCE [LARGE SCALE GENOMIC DNA]</scope>
    <source>
        <strain evidence="2 3">WC007</strain>
    </source>
</reference>
<keyword evidence="3" id="KW-1185">Reference proteome</keyword>
<dbReference type="Proteomes" id="UP000428260">
    <property type="component" value="Chromosome"/>
</dbReference>
<dbReference type="InterPro" id="IPR029058">
    <property type="entry name" value="AB_hydrolase_fold"/>
</dbReference>
<evidence type="ECO:0000259" key="1">
    <source>
        <dbReference type="Pfam" id="PF05448"/>
    </source>
</evidence>
<dbReference type="PANTHER" id="PTHR47381:SF3">
    <property type="entry name" value="ALPHA_BETA-HYDROLASES SUPERFAMILY PROTEIN"/>
    <property type="match status" value="1"/>
</dbReference>
<dbReference type="KEGG" id="mcos:GM418_21515"/>
<dbReference type="RefSeq" id="WP_158869290.1">
    <property type="nucleotide sequence ID" value="NZ_CP046401.1"/>
</dbReference>
<organism evidence="2 3">
    <name type="scientific">Maribellus comscasis</name>
    <dbReference type="NCBI Taxonomy" id="2681766"/>
    <lineage>
        <taxon>Bacteria</taxon>
        <taxon>Pseudomonadati</taxon>
        <taxon>Bacteroidota</taxon>
        <taxon>Bacteroidia</taxon>
        <taxon>Marinilabiliales</taxon>
        <taxon>Prolixibacteraceae</taxon>
        <taxon>Maribellus</taxon>
    </lineage>
</organism>
<name>A0A6I6JUE2_9BACT</name>
<dbReference type="EMBL" id="CP046401">
    <property type="protein sequence ID" value="QGY46151.1"/>
    <property type="molecule type" value="Genomic_DNA"/>
</dbReference>
<sequence>MNTLTIRIETLIQKIFWIKLVCLFFCLVLLPFQKTGAQEIPFITEPETGQHNNIRIYLMEKADEITNSAFNNIDTHETWINEKDQRYSELVQSLGLNYMPLTEERPDLNVNYTGKIQMDGYHIEKLYFESLPSLYVPANLYVPDNIRSLCPAILYLCGHSESQKVAYQPYAHKFAQLGFICLIIETTHQGEVCGDHHGCYSKGWFNWYSRGYSPAGVEVWNALRALDFLCSRKEVDTGNIGVTGRSGGGAQTWFVSAIDKRVKAACPGVGATTLNEQILTKTIDWHCDCMSPINTFCRDFSEIGALIAPRSLLIEQGDRDRLTTIEGVKELYKKVKKIYGFYNTPQNVELIETQGGHGATAEGRKKMLSFFLEELMGKKVPVEKISDVDFSPEKMLSSKDLRVYKDGVPADDRTTTIYDSFIRIPEPPLIKNKNELFAYRDSVICFLEKNTFGAFPDKKCSFEPHMVFRSIDKDNFGSNIYTFVPEEGWRLRLDMRWKNNPKEKKPLLIVLKNPGDQFGEVETFSKQLGEKWNVAYFNTRGVEDAGWENSLQWHIRRSSAWIGRTIASMQVYDLLRCLEFCRTLPGIDSENISIAARDGMGAVALYAALLDGNVATLILKNPPPTQNESSCPDGKGQAVEMLNCLRVTDVCQLPALMPQTNVKIIGEVPESYQWAENTRCKIGSTSFQKE</sequence>
<dbReference type="PANTHER" id="PTHR47381">
    <property type="entry name" value="ALPHA/BETA-HYDROLASES SUPERFAMILY PROTEIN"/>
    <property type="match status" value="1"/>
</dbReference>
<dbReference type="Pfam" id="PF05448">
    <property type="entry name" value="AXE1"/>
    <property type="match status" value="1"/>
</dbReference>
<proteinExistence type="predicted"/>
<evidence type="ECO:0000313" key="3">
    <source>
        <dbReference type="Proteomes" id="UP000428260"/>
    </source>
</evidence>
<dbReference type="InterPro" id="IPR008391">
    <property type="entry name" value="AXE1_dom"/>
</dbReference>
<accession>A0A6I6JUE2</accession>
<dbReference type="Gene3D" id="3.40.50.1820">
    <property type="entry name" value="alpha/beta hydrolase"/>
    <property type="match status" value="2"/>
</dbReference>